<dbReference type="OrthoDB" id="3599883at2759"/>
<dbReference type="Proteomes" id="UP000726737">
    <property type="component" value="Unassembled WGS sequence"/>
</dbReference>
<dbReference type="AlphaFoldDB" id="A0A9P6UB35"/>
<feature type="compositionally biased region" description="Low complexity" evidence="1">
    <location>
        <begin position="52"/>
        <end position="89"/>
    </location>
</feature>
<reference evidence="2" key="1">
    <citation type="journal article" date="2020" name="Fungal Divers.">
        <title>Resolving the Mortierellaceae phylogeny through synthesis of multi-gene phylogenetics and phylogenomics.</title>
        <authorList>
            <person name="Vandepol N."/>
            <person name="Liber J."/>
            <person name="Desiro A."/>
            <person name="Na H."/>
            <person name="Kennedy M."/>
            <person name="Barry K."/>
            <person name="Grigoriev I.V."/>
            <person name="Miller A.N."/>
            <person name="O'Donnell K."/>
            <person name="Stajich J.E."/>
            <person name="Bonito G."/>
        </authorList>
    </citation>
    <scope>NUCLEOTIDE SEQUENCE</scope>
    <source>
        <strain evidence="2">KOD948</strain>
    </source>
</reference>
<evidence type="ECO:0000313" key="2">
    <source>
        <dbReference type="EMBL" id="KAG0267270.1"/>
    </source>
</evidence>
<dbReference type="EMBL" id="JAAAJA010000006">
    <property type="protein sequence ID" value="KAG0267270.1"/>
    <property type="molecule type" value="Genomic_DNA"/>
</dbReference>
<sequence length="156" mass="17160">MDLNWCPVCEQHIPLAWESSLYCSERCKQADEHASSPALGYSYPAEMQSFPRNNNRRNSPIMSLSSPMSSPTLTAVSPNSNNNNNNAAYPSPPTSPMSNYLYNKTSSSGRVSPPAFSLGHPAYDLELRRKSTTTIAAPQYMMPSTTSSSAKKGLFW</sequence>
<gene>
    <name evidence="2" type="ORF">BG011_007681</name>
</gene>
<dbReference type="Pfam" id="PF12855">
    <property type="entry name" value="Ecl1"/>
    <property type="match status" value="1"/>
</dbReference>
<proteinExistence type="predicted"/>
<protein>
    <submittedName>
        <fullName evidence="2">Uncharacterized protein</fullName>
    </submittedName>
</protein>
<feature type="region of interest" description="Disordered" evidence="1">
    <location>
        <begin position="46"/>
        <end position="99"/>
    </location>
</feature>
<evidence type="ECO:0000313" key="3">
    <source>
        <dbReference type="Proteomes" id="UP000726737"/>
    </source>
</evidence>
<evidence type="ECO:0000256" key="1">
    <source>
        <dbReference type="SAM" id="MobiDB-lite"/>
    </source>
</evidence>
<dbReference type="InterPro" id="IPR024368">
    <property type="entry name" value="Ecl1/2/3"/>
</dbReference>
<comment type="caution">
    <text evidence="2">The sequence shown here is derived from an EMBL/GenBank/DDBJ whole genome shotgun (WGS) entry which is preliminary data.</text>
</comment>
<organism evidence="2 3">
    <name type="scientific">Mortierella polycephala</name>
    <dbReference type="NCBI Taxonomy" id="41804"/>
    <lineage>
        <taxon>Eukaryota</taxon>
        <taxon>Fungi</taxon>
        <taxon>Fungi incertae sedis</taxon>
        <taxon>Mucoromycota</taxon>
        <taxon>Mortierellomycotina</taxon>
        <taxon>Mortierellomycetes</taxon>
        <taxon>Mortierellales</taxon>
        <taxon>Mortierellaceae</taxon>
        <taxon>Mortierella</taxon>
    </lineage>
</organism>
<keyword evidence="3" id="KW-1185">Reference proteome</keyword>
<name>A0A9P6UB35_9FUNG</name>
<accession>A0A9P6UB35</accession>